<comment type="caution">
    <text evidence="6">The sequence shown here is derived from an EMBL/GenBank/DDBJ whole genome shotgun (WGS) entry which is preliminary data.</text>
</comment>
<evidence type="ECO:0000256" key="1">
    <source>
        <dbReference type="ARBA" id="ARBA00022617"/>
    </source>
</evidence>
<keyword evidence="2 4" id="KW-0479">Metal-binding</keyword>
<dbReference type="GO" id="GO:0020037">
    <property type="term" value="F:heme binding"/>
    <property type="evidence" value="ECO:0007669"/>
    <property type="project" value="InterPro"/>
</dbReference>
<evidence type="ECO:0000313" key="6">
    <source>
        <dbReference type="EMBL" id="OKO92373.1"/>
    </source>
</evidence>
<keyword evidence="1 4" id="KW-0349">Heme</keyword>
<evidence type="ECO:0000313" key="7">
    <source>
        <dbReference type="Proteomes" id="UP000186030"/>
    </source>
</evidence>
<organism evidence="6 7">
    <name type="scientific">Geobacillus proteiniphilus</name>
    <dbReference type="NCBI Taxonomy" id="860353"/>
    <lineage>
        <taxon>Bacteria</taxon>
        <taxon>Bacillati</taxon>
        <taxon>Bacillota</taxon>
        <taxon>Bacilli</taxon>
        <taxon>Bacillales</taxon>
        <taxon>Anoxybacillaceae</taxon>
        <taxon>Geobacillus</taxon>
    </lineage>
</organism>
<dbReference type="Gene3D" id="1.10.760.10">
    <property type="entry name" value="Cytochrome c-like domain"/>
    <property type="match status" value="1"/>
</dbReference>
<dbReference type="EMBL" id="MQMG01000031">
    <property type="protein sequence ID" value="OKO92373.1"/>
    <property type="molecule type" value="Genomic_DNA"/>
</dbReference>
<dbReference type="SUPFAM" id="SSF46626">
    <property type="entry name" value="Cytochrome c"/>
    <property type="match status" value="1"/>
</dbReference>
<dbReference type="AlphaFoldDB" id="A0A1Q5SWL4"/>
<dbReference type="GO" id="GO:0009055">
    <property type="term" value="F:electron transfer activity"/>
    <property type="evidence" value="ECO:0007669"/>
    <property type="project" value="InterPro"/>
</dbReference>
<dbReference type="GO" id="GO:0046872">
    <property type="term" value="F:metal ion binding"/>
    <property type="evidence" value="ECO:0007669"/>
    <property type="project" value="UniProtKB-KW"/>
</dbReference>
<dbReference type="Proteomes" id="UP000186030">
    <property type="component" value="Unassembled WGS sequence"/>
</dbReference>
<dbReference type="InterPro" id="IPR051395">
    <property type="entry name" value="Cytochrome_c_Peroxidase/MauG"/>
</dbReference>
<dbReference type="PROSITE" id="PS51007">
    <property type="entry name" value="CYTC"/>
    <property type="match status" value="1"/>
</dbReference>
<sequence>MGAIRFMKEVGKRVRKTFIVLSIAVLLLLAAGAVLLLRRGEYAFVPDGSDIAPYEASKQTGIDVWGRWIAADDRRIQALSARNGHLQKEEGAVVVDDRLLRLGKEVFYKETFGNEVFLTDIMGIVDGPLTLVNMAKAIVALKGEGTTNLRVPLAEDVTIGGRTYKKGELIDTGIDVPKGSYLPLGMPIVTDGGRVRVGISCAACHATVDPVTKKVVEGAPNNDLNAGMLMALATNSSAYFTHANIHSLKKYIRSFDRTIIDSHGRKAALPDPELLERDVDRIFASWPRGNFDSTIDMKANPAQIPDSFTRGDHPYGWSGFAAAGSFHGLAAFSNNVHAQNADSLAQAEISEALFGIDKEVYIGTILQNAAHPRFRYQPTTKEKPSAFFAKVDPTPKTVGVNQFVAPPQFPKVSLVAPDGLIVSEPGYRFNEQNNAVAAWQNTLNPPPPNERISEERAARGREVFVRAGCIRCHAGAYLTNNRVVAANVIGTEPSRAKALKKTEKVFGEAVLYAPDTPVPIPKGAKVLNVPTDHLDPEQIGLAFAHGDSPGGYKVPSLIGLAWSSPYLHDGGVAVGPNGELGLTGTVGNGIAPDARNSLRALIDRTWRERVIAANAKDSDLRTVHVTGAGHRYWIDRQAGFTKEEQEAVLDYLLSLTSR</sequence>
<name>A0A1Q5SWL4_9BACL</name>
<protein>
    <recommendedName>
        <fullName evidence="5">Cytochrome c domain-containing protein</fullName>
    </recommendedName>
</protein>
<reference evidence="6 7" key="1">
    <citation type="submission" date="2016-11" db="EMBL/GenBank/DDBJ databases">
        <authorList>
            <person name="Kadnikov V."/>
            <person name="Nazina T."/>
        </authorList>
    </citation>
    <scope>NUCLEOTIDE SEQUENCE [LARGE SCALE GENOMIC DNA]</scope>
    <source>
        <strain evidence="6 7">1017</strain>
    </source>
</reference>
<evidence type="ECO:0000259" key="5">
    <source>
        <dbReference type="PROSITE" id="PS51007"/>
    </source>
</evidence>
<dbReference type="InterPro" id="IPR036909">
    <property type="entry name" value="Cyt_c-like_dom_sf"/>
</dbReference>
<dbReference type="GO" id="GO:0004130">
    <property type="term" value="F:cytochrome-c peroxidase activity"/>
    <property type="evidence" value="ECO:0007669"/>
    <property type="project" value="TreeGrafter"/>
</dbReference>
<accession>A0A1Q5SWL4</accession>
<keyword evidence="3 4" id="KW-0408">Iron</keyword>
<reference evidence="7" key="2">
    <citation type="submission" date="2017-01" db="EMBL/GenBank/DDBJ databases">
        <title>Genome sequencing and annotation of Geobacillus sp. 1017, a Hydrocarbon-Oxidizing Thermophilic Bacterium Isolated from a Heavy Oil Reservoir (China).</title>
        <authorList>
            <person name="Kadnikov V.V."/>
            <person name="Mardanov A.V."/>
            <person name="Poltaraus A.B."/>
            <person name="Sokolova D.S."/>
            <person name="Semenova E.M."/>
            <person name="Ravin N.V."/>
            <person name="Tourova T.P."/>
            <person name="Nazina T.N."/>
        </authorList>
    </citation>
    <scope>NUCLEOTIDE SEQUENCE [LARGE SCALE GENOMIC DNA]</scope>
    <source>
        <strain evidence="7">1017</strain>
    </source>
</reference>
<gene>
    <name evidence="6" type="ORF">BRO54_2429</name>
</gene>
<proteinExistence type="predicted"/>
<evidence type="ECO:0000256" key="2">
    <source>
        <dbReference type="ARBA" id="ARBA00022723"/>
    </source>
</evidence>
<evidence type="ECO:0000256" key="3">
    <source>
        <dbReference type="ARBA" id="ARBA00023004"/>
    </source>
</evidence>
<evidence type="ECO:0000256" key="4">
    <source>
        <dbReference type="PROSITE-ProRule" id="PRU00433"/>
    </source>
</evidence>
<dbReference type="InterPro" id="IPR009056">
    <property type="entry name" value="Cyt_c-like_dom"/>
</dbReference>
<dbReference type="PANTHER" id="PTHR30600">
    <property type="entry name" value="CYTOCHROME C PEROXIDASE-RELATED"/>
    <property type="match status" value="1"/>
</dbReference>
<feature type="domain" description="Cytochrome c" evidence="5">
    <location>
        <begin position="455"/>
        <end position="656"/>
    </location>
</feature>